<keyword evidence="3" id="KW-1185">Reference proteome</keyword>
<feature type="compositionally biased region" description="Basic residues" evidence="1">
    <location>
        <begin position="69"/>
        <end position="85"/>
    </location>
</feature>
<evidence type="ECO:0000313" key="3">
    <source>
        <dbReference type="Proteomes" id="UP000299102"/>
    </source>
</evidence>
<reference evidence="2 3" key="1">
    <citation type="journal article" date="2019" name="Commun. Biol.">
        <title>The bagworm genome reveals a unique fibroin gene that provides high tensile strength.</title>
        <authorList>
            <person name="Kono N."/>
            <person name="Nakamura H."/>
            <person name="Ohtoshi R."/>
            <person name="Tomita M."/>
            <person name="Numata K."/>
            <person name="Arakawa K."/>
        </authorList>
    </citation>
    <scope>NUCLEOTIDE SEQUENCE [LARGE SCALE GENOMIC DNA]</scope>
</reference>
<accession>A0A4C1XYG1</accession>
<name>A0A4C1XYG1_EUMVA</name>
<evidence type="ECO:0000256" key="1">
    <source>
        <dbReference type="SAM" id="MobiDB-lite"/>
    </source>
</evidence>
<feature type="region of interest" description="Disordered" evidence="1">
    <location>
        <begin position="53"/>
        <end position="102"/>
    </location>
</feature>
<dbReference type="EMBL" id="BGZK01001019">
    <property type="protein sequence ID" value="GBP68646.1"/>
    <property type="molecule type" value="Genomic_DNA"/>
</dbReference>
<gene>
    <name evidence="2" type="ORF">EVAR_47651_1</name>
</gene>
<protein>
    <submittedName>
        <fullName evidence="2">Uncharacterized protein</fullName>
    </submittedName>
</protein>
<organism evidence="2 3">
    <name type="scientific">Eumeta variegata</name>
    <name type="common">Bagworm moth</name>
    <name type="synonym">Eumeta japonica</name>
    <dbReference type="NCBI Taxonomy" id="151549"/>
    <lineage>
        <taxon>Eukaryota</taxon>
        <taxon>Metazoa</taxon>
        <taxon>Ecdysozoa</taxon>
        <taxon>Arthropoda</taxon>
        <taxon>Hexapoda</taxon>
        <taxon>Insecta</taxon>
        <taxon>Pterygota</taxon>
        <taxon>Neoptera</taxon>
        <taxon>Endopterygota</taxon>
        <taxon>Lepidoptera</taxon>
        <taxon>Glossata</taxon>
        <taxon>Ditrysia</taxon>
        <taxon>Tineoidea</taxon>
        <taxon>Psychidae</taxon>
        <taxon>Oiketicinae</taxon>
        <taxon>Eumeta</taxon>
    </lineage>
</organism>
<evidence type="ECO:0000313" key="2">
    <source>
        <dbReference type="EMBL" id="GBP68646.1"/>
    </source>
</evidence>
<dbReference type="AlphaFoldDB" id="A0A4C1XYG1"/>
<comment type="caution">
    <text evidence="2">The sequence shown here is derived from an EMBL/GenBank/DDBJ whole genome shotgun (WGS) entry which is preliminary data.</text>
</comment>
<dbReference type="Proteomes" id="UP000299102">
    <property type="component" value="Unassembled WGS sequence"/>
</dbReference>
<sequence length="102" mass="11090">MRVLQKALSESIRICCRFCRLATAAGRRTRPAAVAQNLATRLANSATLRALVKKSKKKPDVSKGAKSGAIRRHSGPTAHTSKRPIHYSTAPSLKLFRAETPP</sequence>
<proteinExistence type="predicted"/>